<evidence type="ECO:0000256" key="4">
    <source>
        <dbReference type="ARBA" id="ARBA00022475"/>
    </source>
</evidence>
<comment type="subcellular location">
    <subcellularLocation>
        <location evidence="1 8">Cell membrane</location>
        <topology evidence="1 8">Multi-pass membrane protein</topology>
    </subcellularLocation>
</comment>
<dbReference type="InterPro" id="IPR001463">
    <property type="entry name" value="Na/Ala_symport"/>
</dbReference>
<evidence type="ECO:0000256" key="3">
    <source>
        <dbReference type="ARBA" id="ARBA00022448"/>
    </source>
</evidence>
<evidence type="ECO:0000313" key="10">
    <source>
        <dbReference type="EMBL" id="MFO3715588.1"/>
    </source>
</evidence>
<keyword evidence="7 8" id="KW-0472">Membrane</keyword>
<keyword evidence="8" id="KW-0769">Symport</keyword>
<comment type="caution">
    <text evidence="10">The sequence shown here is derived from an EMBL/GenBank/DDBJ whole genome shotgun (WGS) entry which is preliminary data.</text>
</comment>
<sequence>MLDTLSRFTDWLWSWPLLVLLMGGGLLISIRTGFFQLRHFGYIMGQTFGKMFSKENQGDGTVSAFQAMTTALASSIGAANIVVAPTIIFIAGPGAIFWMWIAAIIGQATKFSEVALSIKYRELNSEGEYVGGCSYMLKNGLKGNLGKVLGSLAAFFFMIEILPSITLQTLSAVNPIQSVFKPLAVDELTAKRIAIIGIFILVSIVVFGGVKQIGKVTEKLVPIMAAFYIICGLLIIIMHIGDVPAAFGYIFKGAFNPKAAMGGVAGVTISKVISQGVARGVYSNEAGMGSAGYGHAAATTDHPARQGLWGVFEVFADTIIVCTISSLVVILTGVWQPGMSEADMAAVRSIAVERSFNTLFGQWGSIIISICLFLFVLSTIIVIVFYCEKQAEYLFGTKVGKVMRIVASLMILAALFVSFDNAGVFLDFTLGLVVIPNLIGLIMMSGEVKEIADDFFKSDKYYRLDTGKVKAPARPTDETVRKSTTTTNATEVREGETLTFESDDDSVER</sequence>
<reference evidence="10 11" key="1">
    <citation type="journal article" date="2025" name="Anaerobe">
        <title>Description of Anaerococcus kampingiae sp. nov., Anaerococcus groningensis sp. nov., Anaerococcus martiniensis sp. nov., and Anaerococcus cruorum sp. nov., isolated from human clinical specimens.</title>
        <authorList>
            <person name="Boiten K.E."/>
            <person name="Meijer J."/>
            <person name="van Wezel E.M."/>
            <person name="Veloo A.C.M."/>
        </authorList>
    </citation>
    <scope>NUCLEOTIDE SEQUENCE [LARGE SCALE GENOMIC DNA]</scope>
    <source>
        <strain evidence="10 11">ENR1039</strain>
    </source>
</reference>
<evidence type="ECO:0000256" key="6">
    <source>
        <dbReference type="ARBA" id="ARBA00022989"/>
    </source>
</evidence>
<protein>
    <submittedName>
        <fullName evidence="10">Alanine/glycine:cation symporter family protein</fullName>
    </submittedName>
</protein>
<dbReference type="EMBL" id="JBGMEH010000001">
    <property type="protein sequence ID" value="MFO3715588.1"/>
    <property type="molecule type" value="Genomic_DNA"/>
</dbReference>
<dbReference type="Proteomes" id="UP001638015">
    <property type="component" value="Unassembled WGS sequence"/>
</dbReference>
<dbReference type="Gene3D" id="1.20.1740.10">
    <property type="entry name" value="Amino acid/polyamine transporter I"/>
    <property type="match status" value="1"/>
</dbReference>
<accession>A0ABW9MUU9</accession>
<evidence type="ECO:0000256" key="1">
    <source>
        <dbReference type="ARBA" id="ARBA00004651"/>
    </source>
</evidence>
<feature type="transmembrane region" description="Helical" evidence="8">
    <location>
        <begin position="193"/>
        <end position="213"/>
    </location>
</feature>
<evidence type="ECO:0000256" key="7">
    <source>
        <dbReference type="ARBA" id="ARBA00023136"/>
    </source>
</evidence>
<feature type="region of interest" description="Disordered" evidence="9">
    <location>
        <begin position="471"/>
        <end position="509"/>
    </location>
</feature>
<feature type="transmembrane region" description="Helical" evidence="8">
    <location>
        <begin position="78"/>
        <end position="101"/>
    </location>
</feature>
<feature type="transmembrane region" description="Helical" evidence="8">
    <location>
        <begin position="399"/>
        <end position="419"/>
    </location>
</feature>
<keyword evidence="5 8" id="KW-0812">Transmembrane</keyword>
<gene>
    <name evidence="10" type="ORF">ACCQ40_02135</name>
</gene>
<feature type="transmembrane region" description="Helical" evidence="8">
    <location>
        <begin position="12"/>
        <end position="30"/>
    </location>
</feature>
<keyword evidence="3 8" id="KW-0813">Transport</keyword>
<evidence type="ECO:0000256" key="8">
    <source>
        <dbReference type="RuleBase" id="RU363064"/>
    </source>
</evidence>
<dbReference type="RefSeq" id="WP_410032410.1">
    <property type="nucleotide sequence ID" value="NZ_JBGMEH010000001.1"/>
</dbReference>
<evidence type="ECO:0000256" key="5">
    <source>
        <dbReference type="ARBA" id="ARBA00022692"/>
    </source>
</evidence>
<dbReference type="PANTHER" id="PTHR30330">
    <property type="entry name" value="AGSS FAMILY TRANSPORTER, SODIUM-ALANINE"/>
    <property type="match status" value="1"/>
</dbReference>
<keyword evidence="4 8" id="KW-1003">Cell membrane</keyword>
<feature type="transmembrane region" description="Helical" evidence="8">
    <location>
        <begin position="225"/>
        <end position="251"/>
    </location>
</feature>
<feature type="transmembrane region" description="Helical" evidence="8">
    <location>
        <begin position="425"/>
        <end position="444"/>
    </location>
</feature>
<evidence type="ECO:0000313" key="11">
    <source>
        <dbReference type="Proteomes" id="UP001638015"/>
    </source>
</evidence>
<name>A0ABW9MUU9_9FIRM</name>
<feature type="transmembrane region" description="Helical" evidence="8">
    <location>
        <begin position="314"/>
        <end position="335"/>
    </location>
</feature>
<dbReference type="PRINTS" id="PR00175">
    <property type="entry name" value="NAALASMPORT"/>
</dbReference>
<proteinExistence type="inferred from homology"/>
<comment type="similarity">
    <text evidence="2 8">Belongs to the alanine or glycine:cation symporter (AGCS) (TC 2.A.25) family.</text>
</comment>
<feature type="transmembrane region" description="Helical" evidence="8">
    <location>
        <begin position="148"/>
        <end position="173"/>
    </location>
</feature>
<dbReference type="PANTHER" id="PTHR30330:SF3">
    <property type="entry name" value="TRANSCRIPTIONAL REGULATOR, LRP FAMILY"/>
    <property type="match status" value="1"/>
</dbReference>
<evidence type="ECO:0000256" key="2">
    <source>
        <dbReference type="ARBA" id="ARBA00009261"/>
    </source>
</evidence>
<keyword evidence="6 8" id="KW-1133">Transmembrane helix</keyword>
<keyword evidence="11" id="KW-1185">Reference proteome</keyword>
<evidence type="ECO:0000256" key="9">
    <source>
        <dbReference type="SAM" id="MobiDB-lite"/>
    </source>
</evidence>
<feature type="transmembrane region" description="Helical" evidence="8">
    <location>
        <begin position="363"/>
        <end position="387"/>
    </location>
</feature>
<organism evidence="10 11">
    <name type="scientific">Anaerococcus cruorum</name>
    <dbReference type="NCBI Taxonomy" id="3115617"/>
    <lineage>
        <taxon>Bacteria</taxon>
        <taxon>Bacillati</taxon>
        <taxon>Bacillota</taxon>
        <taxon>Tissierellia</taxon>
        <taxon>Tissierellales</taxon>
        <taxon>Peptoniphilaceae</taxon>
        <taxon>Anaerococcus</taxon>
    </lineage>
</organism>
<dbReference type="Pfam" id="PF01235">
    <property type="entry name" value="Na_Ala_symp"/>
    <property type="match status" value="1"/>
</dbReference>
<dbReference type="NCBIfam" id="TIGR00835">
    <property type="entry name" value="agcS"/>
    <property type="match status" value="1"/>
</dbReference>